<dbReference type="InterPro" id="IPR036388">
    <property type="entry name" value="WH-like_DNA-bd_sf"/>
</dbReference>
<accession>A0A9X1QRD6</accession>
<protein>
    <submittedName>
        <fullName evidence="5">GntR family transcriptional regulator</fullName>
    </submittedName>
</protein>
<dbReference type="CDD" id="cd07377">
    <property type="entry name" value="WHTH_GntR"/>
    <property type="match status" value="1"/>
</dbReference>
<evidence type="ECO:0000259" key="4">
    <source>
        <dbReference type="PROSITE" id="PS50949"/>
    </source>
</evidence>
<name>A0A9X1QRD6_9CORY</name>
<keyword evidence="3" id="KW-0804">Transcription</keyword>
<evidence type="ECO:0000256" key="2">
    <source>
        <dbReference type="ARBA" id="ARBA00023125"/>
    </source>
</evidence>
<dbReference type="Gene3D" id="1.10.10.10">
    <property type="entry name" value="Winged helix-like DNA-binding domain superfamily/Winged helix DNA-binding domain"/>
    <property type="match status" value="1"/>
</dbReference>
<evidence type="ECO:0000256" key="1">
    <source>
        <dbReference type="ARBA" id="ARBA00023015"/>
    </source>
</evidence>
<dbReference type="Pfam" id="PF07702">
    <property type="entry name" value="UTRA"/>
    <property type="match status" value="1"/>
</dbReference>
<dbReference type="SMART" id="SM00866">
    <property type="entry name" value="UTRA"/>
    <property type="match status" value="1"/>
</dbReference>
<evidence type="ECO:0000256" key="3">
    <source>
        <dbReference type="ARBA" id="ARBA00023163"/>
    </source>
</evidence>
<dbReference type="GO" id="GO:0003700">
    <property type="term" value="F:DNA-binding transcription factor activity"/>
    <property type="evidence" value="ECO:0007669"/>
    <property type="project" value="InterPro"/>
</dbReference>
<evidence type="ECO:0000313" key="5">
    <source>
        <dbReference type="EMBL" id="MCF4006164.1"/>
    </source>
</evidence>
<dbReference type="SUPFAM" id="SSF46785">
    <property type="entry name" value="Winged helix' DNA-binding domain"/>
    <property type="match status" value="1"/>
</dbReference>
<comment type="caution">
    <text evidence="5">The sequence shown here is derived from an EMBL/GenBank/DDBJ whole genome shotgun (WGS) entry which is preliminary data.</text>
</comment>
<dbReference type="GO" id="GO:0003677">
    <property type="term" value="F:DNA binding"/>
    <property type="evidence" value="ECO:0007669"/>
    <property type="project" value="UniProtKB-KW"/>
</dbReference>
<dbReference type="InterPro" id="IPR050679">
    <property type="entry name" value="Bact_HTH_transcr_reg"/>
</dbReference>
<proteinExistence type="predicted"/>
<evidence type="ECO:0000313" key="6">
    <source>
        <dbReference type="Proteomes" id="UP001139336"/>
    </source>
</evidence>
<dbReference type="InterPro" id="IPR028978">
    <property type="entry name" value="Chorismate_lyase_/UTRA_dom_sf"/>
</dbReference>
<dbReference type="PRINTS" id="PR00035">
    <property type="entry name" value="HTHGNTR"/>
</dbReference>
<dbReference type="GO" id="GO:0045892">
    <property type="term" value="P:negative regulation of DNA-templated transcription"/>
    <property type="evidence" value="ECO:0007669"/>
    <property type="project" value="TreeGrafter"/>
</dbReference>
<dbReference type="EMBL" id="JAKGSI010000001">
    <property type="protein sequence ID" value="MCF4006164.1"/>
    <property type="molecule type" value="Genomic_DNA"/>
</dbReference>
<keyword evidence="6" id="KW-1185">Reference proteome</keyword>
<dbReference type="PANTHER" id="PTHR44846:SF1">
    <property type="entry name" value="MANNOSYL-D-GLYCERATE TRANSPORT_METABOLISM SYSTEM REPRESSOR MNGR-RELATED"/>
    <property type="match status" value="1"/>
</dbReference>
<dbReference type="SMART" id="SM00345">
    <property type="entry name" value="HTH_GNTR"/>
    <property type="match status" value="1"/>
</dbReference>
<dbReference type="RefSeq" id="WP_236117938.1">
    <property type="nucleotide sequence ID" value="NZ_JAKGSI010000001.1"/>
</dbReference>
<gene>
    <name evidence="5" type="ORF">L1O03_03090</name>
</gene>
<feature type="domain" description="HTH gntR-type" evidence="4">
    <location>
        <begin position="2"/>
        <end position="68"/>
    </location>
</feature>
<dbReference type="InterPro" id="IPR011663">
    <property type="entry name" value="UTRA"/>
</dbReference>
<dbReference type="AlphaFoldDB" id="A0A9X1QRD6"/>
<keyword evidence="1" id="KW-0805">Transcription regulation</keyword>
<dbReference type="SUPFAM" id="SSF64288">
    <property type="entry name" value="Chorismate lyase-like"/>
    <property type="match status" value="1"/>
</dbReference>
<dbReference type="PROSITE" id="PS50949">
    <property type="entry name" value="HTH_GNTR"/>
    <property type="match status" value="1"/>
</dbReference>
<dbReference type="InterPro" id="IPR036390">
    <property type="entry name" value="WH_DNA-bd_sf"/>
</dbReference>
<dbReference type="Proteomes" id="UP001139336">
    <property type="component" value="Unassembled WGS sequence"/>
</dbReference>
<dbReference type="PANTHER" id="PTHR44846">
    <property type="entry name" value="MANNOSYL-D-GLYCERATE TRANSPORT/METABOLISM SYSTEM REPRESSOR MNGR-RELATED"/>
    <property type="match status" value="1"/>
</dbReference>
<keyword evidence="2" id="KW-0238">DNA-binding</keyword>
<organism evidence="5 6">
    <name type="scientific">Corynebacterium uropygiale</name>
    <dbReference type="NCBI Taxonomy" id="1775911"/>
    <lineage>
        <taxon>Bacteria</taxon>
        <taxon>Bacillati</taxon>
        <taxon>Actinomycetota</taxon>
        <taxon>Actinomycetes</taxon>
        <taxon>Mycobacteriales</taxon>
        <taxon>Corynebacteriaceae</taxon>
        <taxon>Corynebacterium</taxon>
    </lineage>
</organism>
<dbReference type="Pfam" id="PF00392">
    <property type="entry name" value="GntR"/>
    <property type="match status" value="1"/>
</dbReference>
<reference evidence="5" key="1">
    <citation type="submission" date="2022-01" db="EMBL/GenBank/DDBJ databases">
        <title>Corynebacterium sp. nov isolated from isolated from the feces of the greater white-fronted geese (Anser albifrons) at Poyang Lake, PR China.</title>
        <authorList>
            <person name="Liu Q."/>
        </authorList>
    </citation>
    <scope>NUCLEOTIDE SEQUENCE</scope>
    <source>
        <strain evidence="5">JCM 32435</strain>
    </source>
</reference>
<dbReference type="Gene3D" id="3.40.1410.10">
    <property type="entry name" value="Chorismate lyase-like"/>
    <property type="match status" value="1"/>
</dbReference>
<sequence>MPAIHEQITAYLREIILSSRPGAPLPTEAELTAHFGCSRWSARKALDTLRHEGLIRSGQGRRSRVVDTTPHESFEGVISAGAVLRRLGHRPGHELLRAEPAPAEGELARELDVREGENIIAISRVRTANGRPVLVEHLHFPWEIGRPLLDLPPEAEDLHARLLADGVDYQEVERHLEALPCPAEEAPLLGLQPGEPLLCVRVQAWDRRRRPLESSSYHYRADAVSFSVSTHRHTASPLRLSLRKAAASPAPAPGNLSGHSQV</sequence>
<dbReference type="InterPro" id="IPR000524">
    <property type="entry name" value="Tscrpt_reg_HTH_GntR"/>
</dbReference>